<protein>
    <recommendedName>
        <fullName evidence="4">DUF674 family protein</fullName>
    </recommendedName>
</protein>
<proteinExistence type="predicted"/>
<sequence>MADIVSKHQVTLKLWVNKERNKVFFAKAEKDFVDVLISFLTLPLGTIVRLANKESNMDLVEFGSLSSLYKSVENLDNECLCTDTCKEMLLRPRNSLEAYCRNMKLNIDDTEPTKYLVCNDLVNCRHYYPVLLSTFRNKRCSCGNTLGKPISPESQCSNVFDGFVKSNATFMITDDLKVLSDSLNTILSVLMSSGLENASLLTEMTVSITKTQVIHLLKSCLLSKTTLTDTFLVEKPYLERFNKIKLAPLDLNTNGSGKINIKIMQRKSNGKILFAQGKEDFANFLFSFLTFPLGAVVQLMECCSSIGSVDALYKSIVDLDEDYWTTKETKHKVVHPVIAPQFKLTNQLLPICDAPIPEYFCFTKDVYDERDCQRKLISWFLTSERTRRKRRTETCEGMKFVDPISESGKGEGFAKGPTMYMATDDLVVTPMSSDSLLSLLNRTNILVRDLEEKEVSIGVKEGISILQASLSSTSALTAGLSHLLTKIKEEN</sequence>
<dbReference type="Pfam" id="PF05056">
    <property type="entry name" value="DUF674"/>
    <property type="match status" value="1"/>
</dbReference>
<reference evidence="1 2" key="1">
    <citation type="journal article" date="2010" name="Nature">
        <title>Genome sequence of the palaeopolyploid soybean.</title>
        <authorList>
            <person name="Schmutz J."/>
            <person name="Cannon S.B."/>
            <person name="Schlueter J."/>
            <person name="Ma J."/>
            <person name="Mitros T."/>
            <person name="Nelson W."/>
            <person name="Hyten D.L."/>
            <person name="Song Q."/>
            <person name="Thelen J.J."/>
            <person name="Cheng J."/>
            <person name="Xu D."/>
            <person name="Hellsten U."/>
            <person name="May G.D."/>
            <person name="Yu Y."/>
            <person name="Sakurai T."/>
            <person name="Umezawa T."/>
            <person name="Bhattacharyya M.K."/>
            <person name="Sandhu D."/>
            <person name="Valliyodan B."/>
            <person name="Lindquist E."/>
            <person name="Peto M."/>
            <person name="Grant D."/>
            <person name="Shu S."/>
            <person name="Goodstein D."/>
            <person name="Barry K."/>
            <person name="Futrell-Griggs M."/>
            <person name="Abernathy B."/>
            <person name="Du J."/>
            <person name="Tian Z."/>
            <person name="Zhu L."/>
            <person name="Gill N."/>
            <person name="Joshi T."/>
            <person name="Libault M."/>
            <person name="Sethuraman A."/>
            <person name="Zhang X.-C."/>
            <person name="Shinozaki K."/>
            <person name="Nguyen H.T."/>
            <person name="Wing R.A."/>
            <person name="Cregan P."/>
            <person name="Specht J."/>
            <person name="Grimwood J."/>
            <person name="Rokhsar D."/>
            <person name="Stacey G."/>
            <person name="Shoemaker R.C."/>
            <person name="Jackson S.A."/>
        </authorList>
    </citation>
    <scope>NUCLEOTIDE SEQUENCE [LARGE SCALE GENOMIC DNA]</scope>
    <source>
        <strain evidence="2">cv. Williams 82</strain>
        <tissue evidence="1">Callus</tissue>
    </source>
</reference>
<dbReference type="InterPro" id="IPR007750">
    <property type="entry name" value="DUF674"/>
</dbReference>
<dbReference type="PANTHER" id="PTHR33103">
    <property type="entry name" value="OS01G0153900 PROTEIN"/>
    <property type="match status" value="1"/>
</dbReference>
<dbReference type="HOGENOM" id="CLU_030757_1_1_1"/>
<reference evidence="1" key="3">
    <citation type="submission" date="2018-07" db="EMBL/GenBank/DDBJ databases">
        <title>WGS assembly of Glycine max.</title>
        <authorList>
            <person name="Schmutz J."/>
            <person name="Cannon S."/>
            <person name="Schlueter J."/>
            <person name="Ma J."/>
            <person name="Mitros T."/>
            <person name="Nelson W."/>
            <person name="Hyten D."/>
            <person name="Song Q."/>
            <person name="Thelen J."/>
            <person name="Cheng J."/>
            <person name="Xu D."/>
            <person name="Hellsten U."/>
            <person name="May G."/>
            <person name="Yu Y."/>
            <person name="Sakurai T."/>
            <person name="Umezawa T."/>
            <person name="Bhattacharyya M."/>
            <person name="Sandhu D."/>
            <person name="Valliyodan B."/>
            <person name="Lindquist E."/>
            <person name="Peto M."/>
            <person name="Grant D."/>
            <person name="Shu S."/>
            <person name="Goodstein D."/>
            <person name="Barry K."/>
            <person name="Futrell-Griggs M."/>
            <person name="Abernathy B."/>
            <person name="Du J."/>
            <person name="Tian Z."/>
            <person name="Zhu L."/>
            <person name="Gill N."/>
            <person name="Joshi T."/>
            <person name="Libault M."/>
            <person name="Sethuraman A."/>
            <person name="Zhang X."/>
            <person name="Shinozaki K."/>
            <person name="Nguyen H."/>
            <person name="Wing R."/>
            <person name="Cregan P."/>
            <person name="Specht J."/>
            <person name="Grimwood J."/>
            <person name="Rokhsar D."/>
            <person name="Stacey G."/>
            <person name="Shoemaker R."/>
            <person name="Jackson S."/>
        </authorList>
    </citation>
    <scope>NUCLEOTIDE SEQUENCE</scope>
    <source>
        <tissue evidence="1">Callus</tissue>
    </source>
</reference>
<keyword evidence="3" id="KW-1185">Reference proteome</keyword>
<dbReference type="OrthoDB" id="1277335at2759"/>
<organism evidence="1">
    <name type="scientific">Glycine max</name>
    <name type="common">Soybean</name>
    <name type="synonym">Glycine hispida</name>
    <dbReference type="NCBI Taxonomy" id="3847"/>
    <lineage>
        <taxon>Eukaryota</taxon>
        <taxon>Viridiplantae</taxon>
        <taxon>Streptophyta</taxon>
        <taxon>Embryophyta</taxon>
        <taxon>Tracheophyta</taxon>
        <taxon>Spermatophyta</taxon>
        <taxon>Magnoliopsida</taxon>
        <taxon>eudicotyledons</taxon>
        <taxon>Gunneridae</taxon>
        <taxon>Pentapetalae</taxon>
        <taxon>rosids</taxon>
        <taxon>fabids</taxon>
        <taxon>Fabales</taxon>
        <taxon>Fabaceae</taxon>
        <taxon>Papilionoideae</taxon>
        <taxon>50 kb inversion clade</taxon>
        <taxon>NPAAA clade</taxon>
        <taxon>indigoferoid/millettioid clade</taxon>
        <taxon>Phaseoleae</taxon>
        <taxon>Glycine</taxon>
        <taxon>Glycine subgen. Soja</taxon>
    </lineage>
</organism>
<evidence type="ECO:0000313" key="3">
    <source>
        <dbReference type="Proteomes" id="UP000008827"/>
    </source>
</evidence>
<dbReference type="EMBL" id="CM000851">
    <property type="protein sequence ID" value="KRH01713.1"/>
    <property type="molecule type" value="Genomic_DNA"/>
</dbReference>
<dbReference type="EnsemblPlants" id="KRH01713">
    <property type="protein sequence ID" value="KRH01713"/>
    <property type="gene ID" value="GLYMA_18G293900"/>
</dbReference>
<dbReference type="PaxDb" id="3847-GLYMA18G53110.1"/>
<evidence type="ECO:0000313" key="1">
    <source>
        <dbReference type="EMBL" id="KRH01713.1"/>
    </source>
</evidence>
<dbReference type="OMA" id="IRCNRLK"/>
<dbReference type="Gramene" id="KRH01713">
    <property type="protein sequence ID" value="KRH01713"/>
    <property type="gene ID" value="GLYMA_18G293900"/>
</dbReference>
<accession>I1N599</accession>
<dbReference type="AlphaFoldDB" id="I1N599"/>
<dbReference type="Proteomes" id="UP000008827">
    <property type="component" value="Chromosome 18"/>
</dbReference>
<evidence type="ECO:0000313" key="2">
    <source>
        <dbReference type="EnsemblPlants" id="KRH01713"/>
    </source>
</evidence>
<name>I1N599_SOYBN</name>
<reference evidence="2" key="2">
    <citation type="submission" date="2018-02" db="UniProtKB">
        <authorList>
            <consortium name="EnsemblPlants"/>
        </authorList>
    </citation>
    <scope>IDENTIFICATION</scope>
    <source>
        <strain evidence="2">Williams 82</strain>
    </source>
</reference>
<dbReference type="PANTHER" id="PTHR33103:SF43">
    <property type="entry name" value="DUF674 FAMILY PROTEIN"/>
    <property type="match status" value="1"/>
</dbReference>
<dbReference type="InParanoid" id="I1N599"/>
<gene>
    <name evidence="1" type="ORF">GLYMA_18G293900</name>
</gene>
<evidence type="ECO:0008006" key="4">
    <source>
        <dbReference type="Google" id="ProtNLM"/>
    </source>
</evidence>